<dbReference type="CDD" id="cd04434">
    <property type="entry name" value="LanC_like"/>
    <property type="match status" value="1"/>
</dbReference>
<dbReference type="InterPro" id="IPR007822">
    <property type="entry name" value="LANC-like"/>
</dbReference>
<evidence type="ECO:0008006" key="3">
    <source>
        <dbReference type="Google" id="ProtNLM"/>
    </source>
</evidence>
<accession>A0A369LP49</accession>
<sequence length="513" mass="56496">MKRPNTGAKQLASEKFSSNKAPLRHNVLVKNIEEVKGSTMCEACSIESNQTPQDMAYTPGKPFPTHHAQNASDYLNAALSAERWIATFEHRTPEGIFWQQNASQPIDLSLYSGSAGVAYFYLKLTEVTGNAEFAEKARCGLSYAAAHWRDLLLPEQAAFQDNREGVPGVHLGAHMGVGGVGLVLIEGAKTFAESRDAEKYRRAAQAIGRFYTDESAQQGENGPYWTGSPALLMDGGIMLFLIALYETFGDQQLLEFIKAAGAQYLRWGAESPRGGVDFNGAGIETPFDWPNFAFGSAGSGYLLAHLFRITGDARYLEVARRCADFLDAVAVPQKRGKLIPHKLGGDDEFTVFYLGYCHGIAGTLRFPTLMGTLDNDIRWATMVNQLADGAEALGAPEHMSAGLWNTVCYCCGHAGMAHTFLGLYCIDGSPRWREFATRCGDILLGSMKTHADGSASWPFAWERVHPEELSQRIGFYDGAAGIASTLLELFMLERDDYHWPRMIDDPFPEDPRR</sequence>
<gene>
    <name evidence="1" type="ORF">C1881_04070</name>
</gene>
<proteinExistence type="predicted"/>
<organism evidence="1 2">
    <name type="scientific">Slackia isoflavoniconvertens</name>
    <dbReference type="NCBI Taxonomy" id="572010"/>
    <lineage>
        <taxon>Bacteria</taxon>
        <taxon>Bacillati</taxon>
        <taxon>Actinomycetota</taxon>
        <taxon>Coriobacteriia</taxon>
        <taxon>Eggerthellales</taxon>
        <taxon>Eggerthellaceae</taxon>
        <taxon>Slackia</taxon>
    </lineage>
</organism>
<protein>
    <recommendedName>
        <fullName evidence="3">Lanthionine synthetase</fullName>
    </recommendedName>
</protein>
<dbReference type="SMART" id="SM01260">
    <property type="entry name" value="LANC_like"/>
    <property type="match status" value="1"/>
</dbReference>
<dbReference type="Pfam" id="PF05147">
    <property type="entry name" value="LANC_like"/>
    <property type="match status" value="1"/>
</dbReference>
<dbReference type="SUPFAM" id="SSF158745">
    <property type="entry name" value="LanC-like"/>
    <property type="match status" value="1"/>
</dbReference>
<dbReference type="AlphaFoldDB" id="A0A369LP49"/>
<dbReference type="EMBL" id="PPTO01000004">
    <property type="protein sequence ID" value="RDB59858.1"/>
    <property type="molecule type" value="Genomic_DNA"/>
</dbReference>
<evidence type="ECO:0000313" key="1">
    <source>
        <dbReference type="EMBL" id="RDB59858.1"/>
    </source>
</evidence>
<dbReference type="PRINTS" id="PR01950">
    <property type="entry name" value="LANCSUPER"/>
</dbReference>
<reference evidence="1 2" key="1">
    <citation type="journal article" date="2018" name="Elife">
        <title>Discovery and characterization of a prevalent human gut bacterial enzyme sufficient for the inactivation of a family of plant toxins.</title>
        <authorList>
            <person name="Koppel N."/>
            <person name="Bisanz J.E."/>
            <person name="Pandelia M.E."/>
            <person name="Turnbaugh P.J."/>
            <person name="Balskus E.P."/>
        </authorList>
    </citation>
    <scope>NUCLEOTIDE SEQUENCE [LARGE SCALE GENOMIC DNA]</scope>
    <source>
        <strain evidence="1 2">OB21 GAM31</strain>
    </source>
</reference>
<dbReference type="GO" id="GO:0031179">
    <property type="term" value="P:peptide modification"/>
    <property type="evidence" value="ECO:0007669"/>
    <property type="project" value="InterPro"/>
</dbReference>
<dbReference type="Gene3D" id="1.50.10.20">
    <property type="match status" value="1"/>
</dbReference>
<evidence type="ECO:0000313" key="2">
    <source>
        <dbReference type="Proteomes" id="UP000253975"/>
    </source>
</evidence>
<dbReference type="Proteomes" id="UP000253975">
    <property type="component" value="Unassembled WGS sequence"/>
</dbReference>
<comment type="caution">
    <text evidence="1">The sequence shown here is derived from an EMBL/GenBank/DDBJ whole genome shotgun (WGS) entry which is preliminary data.</text>
</comment>
<name>A0A369LP49_9ACTN</name>